<evidence type="ECO:0000256" key="1">
    <source>
        <dbReference type="SAM" id="MobiDB-lite"/>
    </source>
</evidence>
<proteinExistence type="predicted"/>
<organism evidence="2 3">
    <name type="scientific">Oedothorax gibbosus</name>
    <dbReference type="NCBI Taxonomy" id="931172"/>
    <lineage>
        <taxon>Eukaryota</taxon>
        <taxon>Metazoa</taxon>
        <taxon>Ecdysozoa</taxon>
        <taxon>Arthropoda</taxon>
        <taxon>Chelicerata</taxon>
        <taxon>Arachnida</taxon>
        <taxon>Araneae</taxon>
        <taxon>Araneomorphae</taxon>
        <taxon>Entelegynae</taxon>
        <taxon>Araneoidea</taxon>
        <taxon>Linyphiidae</taxon>
        <taxon>Erigoninae</taxon>
        <taxon>Oedothorax</taxon>
    </lineage>
</organism>
<sequence>MFCERKRNSYEIQVYFLQIDDEPNTNNLSATDRMTRTRISPVPRAGNSDTSAQAAPGSANDWSAPEKLHDNDTPNEAEIYDASPFLSLGIIKKQCPVSTNDIRQQSIKKKGEGPKSATLTSRPVTQTPLVNVTHTTFG</sequence>
<dbReference type="AlphaFoldDB" id="A0AAV6V5Z3"/>
<gene>
    <name evidence="2" type="ORF">JTE90_019836</name>
</gene>
<keyword evidence="3" id="KW-1185">Reference proteome</keyword>
<evidence type="ECO:0000313" key="3">
    <source>
        <dbReference type="Proteomes" id="UP000827092"/>
    </source>
</evidence>
<feature type="region of interest" description="Disordered" evidence="1">
    <location>
        <begin position="23"/>
        <end position="77"/>
    </location>
</feature>
<evidence type="ECO:0000313" key="2">
    <source>
        <dbReference type="EMBL" id="KAG8191902.1"/>
    </source>
</evidence>
<accession>A0AAV6V5Z3</accession>
<name>A0AAV6V5Z3_9ARAC</name>
<protein>
    <submittedName>
        <fullName evidence="2">Uncharacterized protein</fullName>
    </submittedName>
</protein>
<comment type="caution">
    <text evidence="2">The sequence shown here is derived from an EMBL/GenBank/DDBJ whole genome shotgun (WGS) entry which is preliminary data.</text>
</comment>
<dbReference type="Proteomes" id="UP000827092">
    <property type="component" value="Unassembled WGS sequence"/>
</dbReference>
<reference evidence="2 3" key="1">
    <citation type="journal article" date="2022" name="Nat. Ecol. Evol.">
        <title>A masculinizing supergene underlies an exaggerated male reproductive morph in a spider.</title>
        <authorList>
            <person name="Hendrickx F."/>
            <person name="De Corte Z."/>
            <person name="Sonet G."/>
            <person name="Van Belleghem S.M."/>
            <person name="Kostlbacher S."/>
            <person name="Vangestel C."/>
        </authorList>
    </citation>
    <scope>NUCLEOTIDE SEQUENCE [LARGE SCALE GENOMIC DNA]</scope>
    <source>
        <strain evidence="2">W744_W776</strain>
    </source>
</reference>
<feature type="region of interest" description="Disordered" evidence="1">
    <location>
        <begin position="99"/>
        <end position="124"/>
    </location>
</feature>
<dbReference type="EMBL" id="JAFNEN010000150">
    <property type="protein sequence ID" value="KAG8191902.1"/>
    <property type="molecule type" value="Genomic_DNA"/>
</dbReference>